<dbReference type="AlphaFoldDB" id="A0A6P8H7R2"/>
<comment type="similarity">
    <text evidence="2">Belongs to the ESS2 family.</text>
</comment>
<proteinExistence type="inferred from homology"/>
<evidence type="ECO:0000256" key="2">
    <source>
        <dbReference type="ARBA" id="ARBA00009072"/>
    </source>
</evidence>
<reference evidence="6" key="1">
    <citation type="submission" date="2025-08" db="UniProtKB">
        <authorList>
            <consortium name="RefSeq"/>
        </authorList>
    </citation>
    <scope>IDENTIFICATION</scope>
    <source>
        <tissue evidence="6">Tentacle</tissue>
    </source>
</reference>
<dbReference type="RefSeq" id="XP_031552459.1">
    <property type="nucleotide sequence ID" value="XM_031696599.1"/>
</dbReference>
<dbReference type="KEGG" id="aten:116289654"/>
<evidence type="ECO:0000256" key="4">
    <source>
        <dbReference type="SAM" id="MobiDB-lite"/>
    </source>
</evidence>
<dbReference type="Proteomes" id="UP000515163">
    <property type="component" value="Unplaced"/>
</dbReference>
<feature type="region of interest" description="Disordered" evidence="4">
    <location>
        <begin position="316"/>
        <end position="340"/>
    </location>
</feature>
<dbReference type="GO" id="GO:0071013">
    <property type="term" value="C:catalytic step 2 spliceosome"/>
    <property type="evidence" value="ECO:0007669"/>
    <property type="project" value="TreeGrafter"/>
</dbReference>
<feature type="compositionally biased region" description="Low complexity" evidence="4">
    <location>
        <begin position="425"/>
        <end position="438"/>
    </location>
</feature>
<dbReference type="OrthoDB" id="19679at2759"/>
<dbReference type="GeneID" id="116289654"/>
<name>A0A6P8H7R2_ACTTE</name>
<dbReference type="Pfam" id="PF09751">
    <property type="entry name" value="Es2"/>
    <property type="match status" value="1"/>
</dbReference>
<evidence type="ECO:0000256" key="3">
    <source>
        <dbReference type="ARBA" id="ARBA00023242"/>
    </source>
</evidence>
<evidence type="ECO:0000256" key="1">
    <source>
        <dbReference type="ARBA" id="ARBA00004123"/>
    </source>
</evidence>
<accession>A0A6P8H7R2</accession>
<evidence type="ECO:0000313" key="6">
    <source>
        <dbReference type="RefSeq" id="XP_031552459.1"/>
    </source>
</evidence>
<organism evidence="5 6">
    <name type="scientific">Actinia tenebrosa</name>
    <name type="common">Australian red waratah sea anemone</name>
    <dbReference type="NCBI Taxonomy" id="6105"/>
    <lineage>
        <taxon>Eukaryota</taxon>
        <taxon>Metazoa</taxon>
        <taxon>Cnidaria</taxon>
        <taxon>Anthozoa</taxon>
        <taxon>Hexacorallia</taxon>
        <taxon>Actiniaria</taxon>
        <taxon>Actiniidae</taxon>
        <taxon>Actinia</taxon>
    </lineage>
</organism>
<feature type="region of interest" description="Disordered" evidence="4">
    <location>
        <begin position="414"/>
        <end position="460"/>
    </location>
</feature>
<comment type="subcellular location">
    <subcellularLocation>
        <location evidence="1">Nucleus</location>
    </subcellularLocation>
</comment>
<dbReference type="PANTHER" id="PTHR12940">
    <property type="entry name" value="ES-2 PROTEIN - RELATED"/>
    <property type="match status" value="1"/>
</dbReference>
<evidence type="ECO:0000313" key="5">
    <source>
        <dbReference type="Proteomes" id="UP000515163"/>
    </source>
</evidence>
<protein>
    <submittedName>
        <fullName evidence="6">Splicing factor ESS-2 homolog</fullName>
    </submittedName>
</protein>
<feature type="region of interest" description="Disordered" evidence="4">
    <location>
        <begin position="77"/>
        <end position="128"/>
    </location>
</feature>
<dbReference type="PANTHER" id="PTHR12940:SF0">
    <property type="entry name" value="SPLICING FACTOR ESS-2 HOMOLOG"/>
    <property type="match status" value="1"/>
</dbReference>
<feature type="compositionally biased region" description="Basic and acidic residues" evidence="4">
    <location>
        <begin position="104"/>
        <end position="119"/>
    </location>
</feature>
<dbReference type="FunCoup" id="A0A6P8H7R2">
    <property type="interactions" value="1647"/>
</dbReference>
<dbReference type="InterPro" id="IPR019148">
    <property type="entry name" value="Nuclear_protein_DGCR14_ESS-2"/>
</dbReference>
<sequence length="460" mass="51279">MALLKRDDGETAKLSKKSKVCVLDEDTYEQSLDKIIQRDFFPELKKIRAQNEYLDATENNDVEKLREISERYQVLCTPNGRPPESPASFETPSTVHWSPGKTTAPREESHKDKQTKNIKESQMADPSDDTLDVFLAKHTSEDNDSFEEIMEQARVRQKEKYAWLYKKEEEQTRKSRKSLALAEPKQGDELLQAERPAMIDTWTYKNKNALMYCPEGVEESVKDIIDNRKHKKQGISHKNTGFTKNPFPDHVCSESLASAAACKLASQPGKIGVDGIEDKVSASPQVNGYGFVAATPTVEPGVDASPLMTWGTIDGTPFRLDGSDTPRPAATPGPTFKMPEPKKREQLGLALAEKVTKKYREKTREARAQAAAMIGKSPYANKMERLNTMSPAAKRLASQRFGIKTGADQALRASYATPSPSHRVNTPNTYNTPCTPATSNNTTPSRDLSLTDDLLKLPKR</sequence>
<keyword evidence="5" id="KW-1185">Reference proteome</keyword>
<feature type="compositionally biased region" description="Polar residues" evidence="4">
    <location>
        <begin position="439"/>
        <end position="448"/>
    </location>
</feature>
<gene>
    <name evidence="6" type="primary">LOC116289654</name>
</gene>
<dbReference type="InParanoid" id="A0A6P8H7R2"/>
<keyword evidence="3" id="KW-0539">Nucleus</keyword>